<dbReference type="AlphaFoldDB" id="S3ZBH4"/>
<dbReference type="PANTHER" id="PTHR43038:SF7">
    <property type="entry name" value="ABC TRANSPORT SYSTEM ATP-BINDING PROTEIN"/>
    <property type="match status" value="1"/>
</dbReference>
<gene>
    <name evidence="4" type="ORF">STRAU_6992</name>
</gene>
<dbReference type="Proteomes" id="UP000014629">
    <property type="component" value="Unassembled WGS sequence"/>
</dbReference>
<dbReference type="RefSeq" id="WP_016645110.1">
    <property type="nucleotide sequence ID" value="NZ_AOPZ01000470.1"/>
</dbReference>
<dbReference type="InterPro" id="IPR027417">
    <property type="entry name" value="P-loop_NTPase"/>
</dbReference>
<keyword evidence="2" id="KW-0067">ATP-binding</keyword>
<name>S3ZBH4_9ACTN</name>
<keyword evidence="5" id="KW-1185">Reference proteome</keyword>
<feature type="domain" description="ABC transporter" evidence="3">
    <location>
        <begin position="9"/>
        <end position="213"/>
    </location>
</feature>
<dbReference type="CDD" id="cd03230">
    <property type="entry name" value="ABC_DR_subfamily_A"/>
    <property type="match status" value="1"/>
</dbReference>
<evidence type="ECO:0000256" key="2">
    <source>
        <dbReference type="ARBA" id="ARBA00022840"/>
    </source>
</evidence>
<proteinExistence type="predicted"/>
<comment type="caution">
    <text evidence="4">The sequence shown here is derived from an EMBL/GenBank/DDBJ whole genome shotgun (WGS) entry which is preliminary data.</text>
</comment>
<dbReference type="GO" id="GO:0005524">
    <property type="term" value="F:ATP binding"/>
    <property type="evidence" value="ECO:0007669"/>
    <property type="project" value="UniProtKB-KW"/>
</dbReference>
<dbReference type="InterPro" id="IPR003593">
    <property type="entry name" value="AAA+_ATPase"/>
</dbReference>
<accession>S3ZBH4</accession>
<dbReference type="OrthoDB" id="9804819at2"/>
<organism evidence="4 5">
    <name type="scientific">Streptomyces aurantiacus JA 4570</name>
    <dbReference type="NCBI Taxonomy" id="1286094"/>
    <lineage>
        <taxon>Bacteria</taxon>
        <taxon>Bacillati</taxon>
        <taxon>Actinomycetota</taxon>
        <taxon>Actinomycetes</taxon>
        <taxon>Kitasatosporales</taxon>
        <taxon>Streptomycetaceae</taxon>
        <taxon>Streptomyces</taxon>
        <taxon>Streptomyces aurantiacus group</taxon>
    </lineage>
</organism>
<dbReference type="InterPro" id="IPR003439">
    <property type="entry name" value="ABC_transporter-like_ATP-bd"/>
</dbReference>
<dbReference type="PATRIC" id="fig|1286094.4.peg.6917"/>
<dbReference type="SUPFAM" id="SSF52540">
    <property type="entry name" value="P-loop containing nucleoside triphosphate hydrolases"/>
    <property type="match status" value="1"/>
</dbReference>
<evidence type="ECO:0000259" key="3">
    <source>
        <dbReference type="PROSITE" id="PS50893"/>
    </source>
</evidence>
<evidence type="ECO:0000256" key="1">
    <source>
        <dbReference type="ARBA" id="ARBA00022741"/>
    </source>
</evidence>
<reference evidence="4 5" key="1">
    <citation type="submission" date="2013-02" db="EMBL/GenBank/DDBJ databases">
        <title>Draft Genome Sequence of Streptomyces aurantiacus, Which Produces Setomimycin.</title>
        <authorList>
            <person name="Gruening B.A."/>
            <person name="Praeg A."/>
            <person name="Erxleben A."/>
            <person name="Guenther S."/>
            <person name="Mueller M."/>
        </authorList>
    </citation>
    <scope>NUCLEOTIDE SEQUENCE [LARGE SCALE GENOMIC DNA]</scope>
    <source>
        <strain evidence="4 5">JA 4570</strain>
    </source>
</reference>
<dbReference type="Gene3D" id="3.40.50.300">
    <property type="entry name" value="P-loop containing nucleotide triphosphate hydrolases"/>
    <property type="match status" value="1"/>
</dbReference>
<dbReference type="GO" id="GO:0016887">
    <property type="term" value="F:ATP hydrolysis activity"/>
    <property type="evidence" value="ECO:0007669"/>
    <property type="project" value="InterPro"/>
</dbReference>
<sequence length="215" mass="23806">MTTEREPALVARDIHKAFGKHQVLRGADLTVEPGQLVAVVGENGSGKSTLLKAVAGTLAVDRGEVRLGGELGYCPQDPVLNFNLTVDQHLQYFAAAHKLSSLERADELVELLGYEKYRETAAGDLSGGTRQKLNLTLALLHDPDVLLLDEPYQGFDWETYLRFWDLVDQLHERDKAVVVITHLVFEQERFDVLADLAEGRLTPRKAAKEHSHAGA</sequence>
<keyword evidence="1" id="KW-0547">Nucleotide-binding</keyword>
<evidence type="ECO:0000313" key="4">
    <source>
        <dbReference type="EMBL" id="EPH39959.1"/>
    </source>
</evidence>
<dbReference type="EMBL" id="AOPZ01000470">
    <property type="protein sequence ID" value="EPH39959.1"/>
    <property type="molecule type" value="Genomic_DNA"/>
</dbReference>
<dbReference type="PANTHER" id="PTHR43038">
    <property type="entry name" value="ATP-BINDING CASSETTE, SUB-FAMILY H, MEMBER 1"/>
    <property type="match status" value="1"/>
</dbReference>
<protein>
    <submittedName>
        <fullName evidence="4">Putative ABC transporter G family member 20</fullName>
    </submittedName>
</protein>
<evidence type="ECO:0000313" key="5">
    <source>
        <dbReference type="Proteomes" id="UP000014629"/>
    </source>
</evidence>
<dbReference type="SMART" id="SM00382">
    <property type="entry name" value="AAA"/>
    <property type="match status" value="1"/>
</dbReference>
<dbReference type="PROSITE" id="PS50893">
    <property type="entry name" value="ABC_TRANSPORTER_2"/>
    <property type="match status" value="1"/>
</dbReference>
<dbReference type="Pfam" id="PF00005">
    <property type="entry name" value="ABC_tran"/>
    <property type="match status" value="1"/>
</dbReference>